<dbReference type="PROSITE" id="PS50853">
    <property type="entry name" value="FN3"/>
    <property type="match status" value="1"/>
</dbReference>
<accession>A0A235BVP0</accession>
<dbReference type="Gene3D" id="2.60.40.10">
    <property type="entry name" value="Immunoglobulins"/>
    <property type="match status" value="1"/>
</dbReference>
<dbReference type="InterPro" id="IPR013783">
    <property type="entry name" value="Ig-like_fold"/>
</dbReference>
<proteinExistence type="predicted"/>
<evidence type="ECO:0000313" key="2">
    <source>
        <dbReference type="EMBL" id="OYD16312.1"/>
    </source>
</evidence>
<evidence type="ECO:0000313" key="3">
    <source>
        <dbReference type="Proteomes" id="UP000215215"/>
    </source>
</evidence>
<dbReference type="Proteomes" id="UP000215215">
    <property type="component" value="Unassembled WGS sequence"/>
</dbReference>
<dbReference type="EMBL" id="NOZQ01000072">
    <property type="protein sequence ID" value="OYD16312.1"/>
    <property type="molecule type" value="Genomic_DNA"/>
</dbReference>
<comment type="caution">
    <text evidence="2">The sequence shown here is derived from an EMBL/GenBank/DDBJ whole genome shotgun (WGS) entry which is preliminary data.</text>
</comment>
<feature type="domain" description="Fibronectin type-III" evidence="1">
    <location>
        <begin position="542"/>
        <end position="636"/>
    </location>
</feature>
<name>A0A235BVP0_UNCW3</name>
<dbReference type="InterPro" id="IPR003961">
    <property type="entry name" value="FN3_dom"/>
</dbReference>
<gene>
    <name evidence="2" type="ORF">CH333_03690</name>
</gene>
<feature type="non-terminal residue" evidence="2">
    <location>
        <position position="803"/>
    </location>
</feature>
<dbReference type="AlphaFoldDB" id="A0A235BVP0"/>
<dbReference type="SUPFAM" id="SSF49265">
    <property type="entry name" value="Fibronectin type III"/>
    <property type="match status" value="1"/>
</dbReference>
<organism evidence="2 3">
    <name type="scientific">candidate division WOR-3 bacterium JGI_Cruoil_03_44_89</name>
    <dbReference type="NCBI Taxonomy" id="1973748"/>
    <lineage>
        <taxon>Bacteria</taxon>
        <taxon>Bacteria division WOR-3</taxon>
    </lineage>
</organism>
<reference evidence="2 3" key="1">
    <citation type="submission" date="2017-07" db="EMBL/GenBank/DDBJ databases">
        <title>Recovery of genomes from metagenomes via a dereplication, aggregation, and scoring strategy.</title>
        <authorList>
            <person name="Sieber C.M."/>
            <person name="Probst A.J."/>
            <person name="Sharrar A."/>
            <person name="Thomas B.C."/>
            <person name="Hess M."/>
            <person name="Tringe S.G."/>
            <person name="Banfield J.F."/>
        </authorList>
    </citation>
    <scope>NUCLEOTIDE SEQUENCE [LARGE SCALE GENOMIC DNA]</scope>
    <source>
        <strain evidence="2">JGI_Cruoil_03_44_89</strain>
    </source>
</reference>
<dbReference type="InterPro" id="IPR036116">
    <property type="entry name" value="FN3_sf"/>
</dbReference>
<evidence type="ECO:0000259" key="1">
    <source>
        <dbReference type="PROSITE" id="PS50853"/>
    </source>
</evidence>
<sequence length="803" mass="91336">MKKAFFYILLFSSLLYGDYGAVFLHEGENASTLKRMGIEVLSSSENSAICRLDLDDMKMLYEEGIQFQILSPSVYRMTEKREKEMFYIMDIEYPPYGLPSDNVEISVTTAYMFDDSTRVRVSIYREATSGWQWVTCVDDTASGASFVTFDVEHQLPSEYGAYVYEARIFYMSPGGWVRTDSRQYFINVPTPIVHEDIALVVESSIAPAIEDEITEYRAHVEADYDVTLHIYEGSWDTPEEVRAYLSTLASDSGISGVVLVGLFPYAMWEFPWGETCPIPFFYEDLDGVFIDRDGDGMYDWHEFGSEPLIDIWVCWMRPPQDEPTSLEEFLQKCNEYYDGGVPAPQRGFACINHDWAGAMRYISKSLSQIYGEEVDTVGGDNWYVAGYEYLDHLTRGYELTNIWAHSSSWFHNFDRPPNWVYYDELRDTYPGSRFTSLFACHGADFHESPSNNLAINYCFGHATGLASFGMTRSMGTGTQDILFNALAYGKDLGRAYLDYLNYHCDPERIAYWFPSDTLQCFMWDFAFIGNPFVRFPSPYASPPLPPQCLEALPSHKSIELVWRDNWETDLTGYNVYRKEGAAGTYVIVNDSLVSEPSFMDTLVESGEWYYYVVTAVDSGELESDYSLPDSASPMSFDEGIILVDETWDGPGNPGNPTDEMVDEFYRDLFLGMEFDEWDVASQGIPELTTIGRYSVVVWYADHYVQPLASEFVPSFARYLEAGGKLWFVGWRPVLDIVGGGSYPYTFGEGDFLYDYLGCDEAFDSLSYEFVGASGLGGYPDIEVDTTKIPSSWDGMMYIDVFSG</sequence>
<protein>
    <recommendedName>
        <fullName evidence="1">Fibronectin type-III domain-containing protein</fullName>
    </recommendedName>
</protein>